<reference evidence="3 4" key="1">
    <citation type="submission" date="2014-06" db="EMBL/GenBank/DDBJ databases">
        <title>Genome evolution of avian class.</title>
        <authorList>
            <person name="Zhang G."/>
            <person name="Li C."/>
        </authorList>
    </citation>
    <scope>NUCLEOTIDE SEQUENCE [LARGE SCALE GENOMIC DNA]</scope>
    <source>
        <strain evidence="3">BGI_N309</strain>
    </source>
</reference>
<dbReference type="InterPro" id="IPR057883">
    <property type="entry name" value="Ig_NFAM1"/>
</dbReference>
<dbReference type="GO" id="GO:0045121">
    <property type="term" value="C:membrane raft"/>
    <property type="evidence" value="ECO:0007669"/>
    <property type="project" value="TreeGrafter"/>
</dbReference>
<keyword evidence="1" id="KW-0812">Transmembrane</keyword>
<feature type="non-terminal residue" evidence="3">
    <location>
        <position position="1"/>
    </location>
</feature>
<feature type="non-terminal residue" evidence="3">
    <location>
        <position position="117"/>
    </location>
</feature>
<dbReference type="InterPro" id="IPR033549">
    <property type="entry name" value="NFAM1"/>
</dbReference>
<evidence type="ECO:0000259" key="2">
    <source>
        <dbReference type="Pfam" id="PF25830"/>
    </source>
</evidence>
<keyword evidence="1" id="KW-0472">Membrane</keyword>
<dbReference type="GO" id="GO:0045577">
    <property type="term" value="P:regulation of B cell differentiation"/>
    <property type="evidence" value="ECO:0007669"/>
    <property type="project" value="InterPro"/>
</dbReference>
<evidence type="ECO:0000256" key="1">
    <source>
        <dbReference type="SAM" id="Phobius"/>
    </source>
</evidence>
<dbReference type="GO" id="GO:0001819">
    <property type="term" value="P:positive regulation of cytokine production"/>
    <property type="evidence" value="ECO:0007669"/>
    <property type="project" value="InterPro"/>
</dbReference>
<dbReference type="GO" id="GO:0004888">
    <property type="term" value="F:transmembrane signaling receptor activity"/>
    <property type="evidence" value="ECO:0007669"/>
    <property type="project" value="InterPro"/>
</dbReference>
<dbReference type="GO" id="GO:0050853">
    <property type="term" value="P:B cell receptor signaling pathway"/>
    <property type="evidence" value="ECO:0007669"/>
    <property type="project" value="TreeGrafter"/>
</dbReference>
<dbReference type="EMBL" id="KL889032">
    <property type="protein sequence ID" value="KGL76417.1"/>
    <property type="molecule type" value="Genomic_DNA"/>
</dbReference>
<sequence>KYTKFSICYYWINSVGKKTFIDRKVLDIPIPPGEENKTTTRSYSHKTMPLESTSFTGTYYCEVIWDDTVKMGAGVFVLATDAVYIQTSYRWEILLTFTTIFAALSITGTGLLLWKRK</sequence>
<gene>
    <name evidence="3" type="ORF">N309_04381</name>
</gene>
<dbReference type="AlphaFoldDB" id="A0A099Z3Z2"/>
<dbReference type="Proteomes" id="UP000053641">
    <property type="component" value="Unassembled WGS sequence"/>
</dbReference>
<organism evidence="3 4">
    <name type="scientific">Tinamus guttatus</name>
    <name type="common">White-throated tinamou</name>
    <dbReference type="NCBI Taxonomy" id="94827"/>
    <lineage>
        <taxon>Eukaryota</taxon>
        <taxon>Metazoa</taxon>
        <taxon>Chordata</taxon>
        <taxon>Craniata</taxon>
        <taxon>Vertebrata</taxon>
        <taxon>Euteleostomi</taxon>
        <taxon>Archelosauria</taxon>
        <taxon>Archosauria</taxon>
        <taxon>Dinosauria</taxon>
        <taxon>Saurischia</taxon>
        <taxon>Theropoda</taxon>
        <taxon>Coelurosauria</taxon>
        <taxon>Aves</taxon>
        <taxon>Palaeognathae</taxon>
        <taxon>Tinamiformes</taxon>
        <taxon>Tinamidae</taxon>
        <taxon>Tinamus</taxon>
    </lineage>
</organism>
<name>A0A099Z3Z2_TINGU</name>
<dbReference type="PANTHER" id="PTHR35680">
    <property type="entry name" value="NFAT ACTIVATION MOLECULE 1"/>
    <property type="match status" value="1"/>
</dbReference>
<accession>A0A099Z3Z2</accession>
<evidence type="ECO:0000313" key="3">
    <source>
        <dbReference type="EMBL" id="KGL76417.1"/>
    </source>
</evidence>
<dbReference type="Pfam" id="PF25830">
    <property type="entry name" value="Ig_NFAM1"/>
    <property type="match status" value="1"/>
</dbReference>
<keyword evidence="4" id="KW-1185">Reference proteome</keyword>
<feature type="domain" description="NFAM1 Ig-like" evidence="2">
    <location>
        <begin position="2"/>
        <end position="78"/>
    </location>
</feature>
<keyword evidence="1" id="KW-1133">Transmembrane helix</keyword>
<evidence type="ECO:0000313" key="4">
    <source>
        <dbReference type="Proteomes" id="UP000053641"/>
    </source>
</evidence>
<feature type="transmembrane region" description="Helical" evidence="1">
    <location>
        <begin position="93"/>
        <end position="114"/>
    </location>
</feature>
<proteinExistence type="predicted"/>
<protein>
    <submittedName>
        <fullName evidence="3">NFAT activation molecule 1</fullName>
    </submittedName>
</protein>
<dbReference type="PANTHER" id="PTHR35680:SF1">
    <property type="entry name" value="NFAT ACTIVATION MOLECULE 1"/>
    <property type="match status" value="1"/>
</dbReference>
<dbReference type="GO" id="GO:0050861">
    <property type="term" value="P:positive regulation of B cell receptor signaling pathway"/>
    <property type="evidence" value="ECO:0007669"/>
    <property type="project" value="InterPro"/>
</dbReference>